<reference evidence="1" key="1">
    <citation type="submission" date="2020-03" db="EMBL/GenBank/DDBJ databases">
        <title>The deep terrestrial virosphere.</title>
        <authorList>
            <person name="Holmfeldt K."/>
            <person name="Nilsson E."/>
            <person name="Simone D."/>
            <person name="Lopez-Fernandez M."/>
            <person name="Wu X."/>
            <person name="de Brujin I."/>
            <person name="Lundin D."/>
            <person name="Andersson A."/>
            <person name="Bertilsson S."/>
            <person name="Dopson M."/>
        </authorList>
    </citation>
    <scope>NUCLEOTIDE SEQUENCE</scope>
    <source>
        <strain evidence="1">MM415B03781</strain>
    </source>
</reference>
<sequence>MAFKYGTTKFDAPDAKVDQSGLKVYADAHEQFRRALQGVSNRVLGGTAGTGYSPITATLTIGTLGVKITKNVAVVINGVQGTACVQDNLAMPSGVIPANSACKYLVSTALSAAGTSGTVSGPGNIVSCADYDSNTLALAACKLPDLPDNHCALGYVTLTTPYLTAVTLISTSVLGTTGGTDGYADLICMPYDA</sequence>
<accession>A0A6M3LPA6</accession>
<dbReference type="EMBL" id="MT143253">
    <property type="protein sequence ID" value="QJA94698.1"/>
    <property type="molecule type" value="Genomic_DNA"/>
</dbReference>
<gene>
    <name evidence="1" type="ORF">MM415B03781_0010</name>
</gene>
<dbReference type="AlphaFoldDB" id="A0A6M3LPA6"/>
<name>A0A6M3LPA6_9ZZZZ</name>
<organism evidence="1">
    <name type="scientific">viral metagenome</name>
    <dbReference type="NCBI Taxonomy" id="1070528"/>
    <lineage>
        <taxon>unclassified sequences</taxon>
        <taxon>metagenomes</taxon>
        <taxon>organismal metagenomes</taxon>
    </lineage>
</organism>
<proteinExistence type="predicted"/>
<protein>
    <submittedName>
        <fullName evidence="1">Uncharacterized protein</fullName>
    </submittedName>
</protein>
<evidence type="ECO:0000313" key="1">
    <source>
        <dbReference type="EMBL" id="QJA94698.1"/>
    </source>
</evidence>